<keyword evidence="1" id="KW-1133">Transmembrane helix</keyword>
<keyword evidence="1" id="KW-0472">Membrane</keyword>
<dbReference type="KEGG" id="csx:CSING_00205"/>
<feature type="transmembrane region" description="Helical" evidence="1">
    <location>
        <begin position="42"/>
        <end position="62"/>
    </location>
</feature>
<dbReference type="STRING" id="161899.CSING_00205"/>
<evidence type="ECO:0000256" key="1">
    <source>
        <dbReference type="SAM" id="Phobius"/>
    </source>
</evidence>
<accession>A0A0B6EZM3</accession>
<proteinExistence type="predicted"/>
<dbReference type="HOGENOM" id="CLU_2698385_0_0_11"/>
<feature type="transmembrane region" description="Helical" evidence="1">
    <location>
        <begin position="9"/>
        <end position="30"/>
    </location>
</feature>
<organism evidence="2 3">
    <name type="scientific">Corynebacterium singulare</name>
    <dbReference type="NCBI Taxonomy" id="161899"/>
    <lineage>
        <taxon>Bacteria</taxon>
        <taxon>Bacillati</taxon>
        <taxon>Actinomycetota</taxon>
        <taxon>Actinomycetes</taxon>
        <taxon>Mycobacteriales</taxon>
        <taxon>Corynebacteriaceae</taxon>
        <taxon>Corynebacterium</taxon>
    </lineage>
</organism>
<dbReference type="RefSeq" id="WP_042528670.1">
    <property type="nucleotide sequence ID" value="NZ_CP010827.1"/>
</dbReference>
<evidence type="ECO:0000313" key="3">
    <source>
        <dbReference type="Proteomes" id="UP000031890"/>
    </source>
</evidence>
<reference evidence="2 3" key="1">
    <citation type="journal article" date="2015" name="Genome Announc.">
        <title>Complete Genome Sequence and Annotation of Corynebacterium singulare DSM 44357, Isolated from a Human Semen Specimen.</title>
        <authorList>
            <person name="Merten M."/>
            <person name="Brinkrolf K."/>
            <person name="Albersmeier A."/>
            <person name="Kutter Y."/>
            <person name="Ruckert C."/>
            <person name="Tauch A."/>
        </authorList>
    </citation>
    <scope>NUCLEOTIDE SEQUENCE [LARGE SCALE GENOMIC DNA]</scope>
    <source>
        <strain evidence="2">IBS B52218</strain>
    </source>
</reference>
<dbReference type="Proteomes" id="UP000031890">
    <property type="component" value="Chromosome"/>
</dbReference>
<dbReference type="EMBL" id="CP010827">
    <property type="protein sequence ID" value="AJI77610.1"/>
    <property type="molecule type" value="Genomic_DNA"/>
</dbReference>
<dbReference type="AlphaFoldDB" id="A0A0B6EZM3"/>
<protein>
    <submittedName>
        <fullName evidence="2">Uncharacterized protein</fullName>
    </submittedName>
</protein>
<sequence length="73" mass="7825">MPTHNKKKLAIFTLGVLLAAIAILFAEWWVVKTTVSQSPAQVFAAIAAITAVVFGTVAGRAARPWLRSDSDTE</sequence>
<evidence type="ECO:0000313" key="2">
    <source>
        <dbReference type="EMBL" id="AJI77610.1"/>
    </source>
</evidence>
<keyword evidence="1" id="KW-0812">Transmembrane</keyword>
<name>A0A0B6EZM3_9CORY</name>
<gene>
    <name evidence="2" type="ORF">CSING_00205</name>
</gene>